<reference evidence="2 3" key="1">
    <citation type="submission" date="2018-06" db="EMBL/GenBank/DDBJ databases">
        <title>Noncontiguous genome sequence of Ruminococcaceae bacterium ASD2818.</title>
        <authorList>
            <person name="Chaplin A.V."/>
            <person name="Sokolova S.R."/>
            <person name="Kochetkova T.O."/>
            <person name="Goltsov A.Y."/>
            <person name="Trofimov D.Y."/>
            <person name="Efimov B.A."/>
        </authorList>
    </citation>
    <scope>NUCLEOTIDE SEQUENCE [LARGE SCALE GENOMIC DNA]</scope>
    <source>
        <strain evidence="2 3">ASD2818</strain>
    </source>
</reference>
<name>A0A328UGV6_9FIRM</name>
<organism evidence="2 3">
    <name type="scientific">Hydrogeniiclostridium mannosilyticum</name>
    <dbReference type="NCBI Taxonomy" id="2764322"/>
    <lineage>
        <taxon>Bacteria</taxon>
        <taxon>Bacillati</taxon>
        <taxon>Bacillota</taxon>
        <taxon>Clostridia</taxon>
        <taxon>Eubacteriales</taxon>
        <taxon>Acutalibacteraceae</taxon>
        <taxon>Hydrogeniiclostridium</taxon>
    </lineage>
</organism>
<evidence type="ECO:0000313" key="2">
    <source>
        <dbReference type="EMBL" id="RAQ29992.1"/>
    </source>
</evidence>
<keyword evidence="1" id="KW-1133">Transmembrane helix</keyword>
<keyword evidence="1" id="KW-0812">Transmembrane</keyword>
<accession>A0A328UGV6</accession>
<sequence length="64" mass="7308">MQPVGLPVPFPQKGAGFGSCCTSFMFYGILWLRFQQEKGIILISLQKEKRFSAVFIFLLITKFC</sequence>
<dbReference type="EMBL" id="QLYR01000001">
    <property type="protein sequence ID" value="RAQ29992.1"/>
    <property type="molecule type" value="Genomic_DNA"/>
</dbReference>
<evidence type="ECO:0000256" key="1">
    <source>
        <dbReference type="SAM" id="Phobius"/>
    </source>
</evidence>
<feature type="transmembrane region" description="Helical" evidence="1">
    <location>
        <begin position="15"/>
        <end position="34"/>
    </location>
</feature>
<evidence type="ECO:0000313" key="3">
    <source>
        <dbReference type="Proteomes" id="UP000249377"/>
    </source>
</evidence>
<keyword evidence="1" id="KW-0472">Membrane</keyword>
<gene>
    <name evidence="2" type="ORF">DPQ25_00260</name>
</gene>
<proteinExistence type="predicted"/>
<dbReference type="Proteomes" id="UP000249377">
    <property type="component" value="Unassembled WGS sequence"/>
</dbReference>
<dbReference type="AlphaFoldDB" id="A0A328UGV6"/>
<keyword evidence="3" id="KW-1185">Reference proteome</keyword>
<comment type="caution">
    <text evidence="2">The sequence shown here is derived from an EMBL/GenBank/DDBJ whole genome shotgun (WGS) entry which is preliminary data.</text>
</comment>
<protein>
    <submittedName>
        <fullName evidence="2">Uncharacterized protein</fullName>
    </submittedName>
</protein>